<dbReference type="InterPro" id="IPR051953">
    <property type="entry name" value="Plant_SW-associated_TFs"/>
</dbReference>
<dbReference type="GO" id="GO:0005634">
    <property type="term" value="C:nucleus"/>
    <property type="evidence" value="ECO:0007669"/>
    <property type="project" value="UniProtKB-SubCell"/>
</dbReference>
<evidence type="ECO:0000256" key="3">
    <source>
        <dbReference type="ARBA" id="ARBA00023015"/>
    </source>
</evidence>
<evidence type="ECO:0000256" key="6">
    <source>
        <dbReference type="ARBA" id="ARBA00023163"/>
    </source>
</evidence>
<keyword evidence="4" id="KW-0238">DNA-binding</keyword>
<comment type="subcellular location">
    <subcellularLocation>
        <location evidence="1">Nucleus</location>
    </subcellularLocation>
</comment>
<keyword evidence="5" id="KW-0010">Activator</keyword>
<comment type="caution">
    <text evidence="10">The sequence shown here is derived from an EMBL/GenBank/DDBJ whole genome shotgun (WGS) entry which is preliminary data.</text>
</comment>
<protein>
    <submittedName>
        <fullName evidence="10">Uncharacterized protein</fullName>
    </submittedName>
</protein>
<dbReference type="Gene3D" id="1.10.10.60">
    <property type="entry name" value="Homeodomain-like"/>
    <property type="match status" value="2"/>
</dbReference>
<dbReference type="SUPFAM" id="SSF46689">
    <property type="entry name" value="Homeodomain-like"/>
    <property type="match status" value="1"/>
</dbReference>
<dbReference type="PROSITE" id="PS50090">
    <property type="entry name" value="MYB_LIKE"/>
    <property type="match status" value="2"/>
</dbReference>
<dbReference type="GO" id="GO:0003677">
    <property type="term" value="F:DNA binding"/>
    <property type="evidence" value="ECO:0007669"/>
    <property type="project" value="UniProtKB-KW"/>
</dbReference>
<evidence type="ECO:0000256" key="7">
    <source>
        <dbReference type="ARBA" id="ARBA00023242"/>
    </source>
</evidence>
<dbReference type="GO" id="GO:0045893">
    <property type="term" value="P:positive regulation of DNA-templated transcription"/>
    <property type="evidence" value="ECO:0007669"/>
    <property type="project" value="UniProtKB-ARBA"/>
</dbReference>
<evidence type="ECO:0000313" key="11">
    <source>
        <dbReference type="Proteomes" id="UP001605036"/>
    </source>
</evidence>
<keyword evidence="11" id="KW-1185">Reference proteome</keyword>
<keyword evidence="6" id="KW-0804">Transcription</keyword>
<keyword evidence="7" id="KW-0539">Nucleus</keyword>
<keyword evidence="2" id="KW-0677">Repeat</keyword>
<feature type="domain" description="HTH myb-type" evidence="9">
    <location>
        <begin position="10"/>
        <end position="62"/>
    </location>
</feature>
<dbReference type="Proteomes" id="UP001605036">
    <property type="component" value="Unassembled WGS sequence"/>
</dbReference>
<evidence type="ECO:0000313" key="10">
    <source>
        <dbReference type="EMBL" id="KAL2643192.1"/>
    </source>
</evidence>
<keyword evidence="3" id="KW-0805">Transcription regulation</keyword>
<organism evidence="10 11">
    <name type="scientific">Riccia fluitans</name>
    <dbReference type="NCBI Taxonomy" id="41844"/>
    <lineage>
        <taxon>Eukaryota</taxon>
        <taxon>Viridiplantae</taxon>
        <taxon>Streptophyta</taxon>
        <taxon>Embryophyta</taxon>
        <taxon>Marchantiophyta</taxon>
        <taxon>Marchantiopsida</taxon>
        <taxon>Marchantiidae</taxon>
        <taxon>Marchantiales</taxon>
        <taxon>Ricciaceae</taxon>
        <taxon>Riccia</taxon>
    </lineage>
</organism>
<sequence>MTRHACYEKKQQLKKGLWSPDEDEKLIRYIRANGHGCWSDVPSNAGLARCGKSCRLRWINYLRPDLKRGSFSQEEEKIIITLHAVLGNRWSQIARHLPGRTDNEIKNFWNSCIKKKFRQQGINPNAHGIPSGSTQYQYNMQSPSNIMPLKPHHPSTGKPSASRALFQPLQSQQSTISGACSISSLTKTSASVGWNRRDHHGLDNYRYLVHQEELRQHVKKIHEQMQQVINSPLSTVTTVRVNQQQQQNPKVLTDGSWDNLQQFQASGGQGATCGYLNHDYSGVNMVEEDDEAVTAIPPAYDPAFWLPSANSTLPQSTVRSGSSSNRRVSGFDSNSVYGRVSLNSASVNPGAIIPTPMLNHLDYVDCHSRDLSGQSLGLEEIFASAGASQISLHGYKDFLGHHNEMNHHAASAIQDTANLVEFDFQDDTALGLSMMFDRNIQSGYSSSPCPSGQSTSNKWSLAEAGNDLLELAHFLPDDLPDLSAM</sequence>
<dbReference type="PROSITE" id="PS51294">
    <property type="entry name" value="HTH_MYB"/>
    <property type="match status" value="2"/>
</dbReference>
<evidence type="ECO:0000256" key="4">
    <source>
        <dbReference type="ARBA" id="ARBA00023125"/>
    </source>
</evidence>
<evidence type="ECO:0000259" key="8">
    <source>
        <dbReference type="PROSITE" id="PS50090"/>
    </source>
</evidence>
<evidence type="ECO:0000256" key="1">
    <source>
        <dbReference type="ARBA" id="ARBA00004123"/>
    </source>
</evidence>
<evidence type="ECO:0000256" key="2">
    <source>
        <dbReference type="ARBA" id="ARBA00022737"/>
    </source>
</evidence>
<feature type="domain" description="Myb-like" evidence="8">
    <location>
        <begin position="10"/>
        <end position="62"/>
    </location>
</feature>
<feature type="domain" description="HTH myb-type" evidence="9">
    <location>
        <begin position="63"/>
        <end position="117"/>
    </location>
</feature>
<accession>A0ABD1Z920</accession>
<evidence type="ECO:0000259" key="9">
    <source>
        <dbReference type="PROSITE" id="PS51294"/>
    </source>
</evidence>
<dbReference type="InterPro" id="IPR017930">
    <property type="entry name" value="Myb_dom"/>
</dbReference>
<gene>
    <name evidence="10" type="ORF">R1flu_010779</name>
</gene>
<dbReference type="InterPro" id="IPR009057">
    <property type="entry name" value="Homeodomain-like_sf"/>
</dbReference>
<proteinExistence type="predicted"/>
<dbReference type="CDD" id="cd00167">
    <property type="entry name" value="SANT"/>
    <property type="match status" value="2"/>
</dbReference>
<feature type="domain" description="Myb-like" evidence="8">
    <location>
        <begin position="63"/>
        <end position="113"/>
    </location>
</feature>
<dbReference type="SMART" id="SM00717">
    <property type="entry name" value="SANT"/>
    <property type="match status" value="2"/>
</dbReference>
<dbReference type="EMBL" id="JBHFFA010000002">
    <property type="protein sequence ID" value="KAL2643192.1"/>
    <property type="molecule type" value="Genomic_DNA"/>
</dbReference>
<reference evidence="10 11" key="1">
    <citation type="submission" date="2024-09" db="EMBL/GenBank/DDBJ databases">
        <title>Chromosome-scale assembly of Riccia fluitans.</title>
        <authorList>
            <person name="Paukszto L."/>
            <person name="Sawicki J."/>
            <person name="Karawczyk K."/>
            <person name="Piernik-Szablinska J."/>
            <person name="Szczecinska M."/>
            <person name="Mazdziarz M."/>
        </authorList>
    </citation>
    <scope>NUCLEOTIDE SEQUENCE [LARGE SCALE GENOMIC DNA]</scope>
    <source>
        <strain evidence="10">Rf_01</strain>
        <tissue evidence="10">Aerial parts of the thallus</tissue>
    </source>
</reference>
<dbReference type="AlphaFoldDB" id="A0ABD1Z920"/>
<evidence type="ECO:0000256" key="5">
    <source>
        <dbReference type="ARBA" id="ARBA00023159"/>
    </source>
</evidence>
<dbReference type="FunFam" id="1.10.10.60:FF:000077">
    <property type="entry name" value="MYB transcription factor"/>
    <property type="match status" value="1"/>
</dbReference>
<dbReference type="Pfam" id="PF00249">
    <property type="entry name" value="Myb_DNA-binding"/>
    <property type="match status" value="2"/>
</dbReference>
<dbReference type="InterPro" id="IPR001005">
    <property type="entry name" value="SANT/Myb"/>
</dbReference>
<dbReference type="FunFam" id="1.10.10.60:FF:000140">
    <property type="entry name" value="Myb transcription factor"/>
    <property type="match status" value="1"/>
</dbReference>
<dbReference type="PANTHER" id="PTHR47997">
    <property type="entry name" value="MYB DOMAIN PROTEIN 55"/>
    <property type="match status" value="1"/>
</dbReference>
<name>A0ABD1Z920_9MARC</name>